<dbReference type="Proteomes" id="UP001285263">
    <property type="component" value="Unassembled WGS sequence"/>
</dbReference>
<dbReference type="SUPFAM" id="SSF47203">
    <property type="entry name" value="Acyl-CoA dehydrogenase C-terminal domain-like"/>
    <property type="match status" value="1"/>
</dbReference>
<proteinExistence type="predicted"/>
<evidence type="ECO:0000256" key="3">
    <source>
        <dbReference type="ARBA" id="ARBA00023002"/>
    </source>
</evidence>
<dbReference type="Gene3D" id="1.10.540.10">
    <property type="entry name" value="Acyl-CoA dehydrogenase/oxidase, N-terminal domain"/>
    <property type="match status" value="1"/>
</dbReference>
<dbReference type="Gene3D" id="1.20.140.10">
    <property type="entry name" value="Butyryl-CoA Dehydrogenase, subunit A, domain 3"/>
    <property type="match status" value="1"/>
</dbReference>
<dbReference type="InterPro" id="IPR037069">
    <property type="entry name" value="AcylCoA_DH/ox_N_sf"/>
</dbReference>
<feature type="domain" description="Acyl-CoA oxidase/dehydrogenase middle" evidence="4">
    <location>
        <begin position="129"/>
        <end position="226"/>
    </location>
</feature>
<name>A0ABU5DSC9_9BURK</name>
<comment type="cofactor">
    <cofactor evidence="1">
        <name>FAD</name>
        <dbReference type="ChEBI" id="CHEBI:57692"/>
    </cofactor>
</comment>
<gene>
    <name evidence="6" type="ORF">SNE35_27030</name>
</gene>
<dbReference type="RefSeq" id="WP_320426146.1">
    <property type="nucleotide sequence ID" value="NZ_JAXCLA010000009.1"/>
</dbReference>
<dbReference type="PANTHER" id="PTHR43292:SF4">
    <property type="entry name" value="ACYL-COA DEHYDROGENASE FADE34"/>
    <property type="match status" value="1"/>
</dbReference>
<keyword evidence="7" id="KW-1185">Reference proteome</keyword>
<dbReference type="InterPro" id="IPR006091">
    <property type="entry name" value="Acyl-CoA_Oxase/DH_mid-dom"/>
</dbReference>
<evidence type="ECO:0000313" key="6">
    <source>
        <dbReference type="EMBL" id="MDY0748184.1"/>
    </source>
</evidence>
<evidence type="ECO:0000313" key="7">
    <source>
        <dbReference type="Proteomes" id="UP001285263"/>
    </source>
</evidence>
<organism evidence="6 7">
    <name type="scientific">Roseateles agri</name>
    <dbReference type="NCBI Taxonomy" id="3098619"/>
    <lineage>
        <taxon>Bacteria</taxon>
        <taxon>Pseudomonadati</taxon>
        <taxon>Pseudomonadota</taxon>
        <taxon>Betaproteobacteria</taxon>
        <taxon>Burkholderiales</taxon>
        <taxon>Sphaerotilaceae</taxon>
        <taxon>Roseateles</taxon>
    </lineage>
</organism>
<keyword evidence="3" id="KW-0560">Oxidoreductase</keyword>
<dbReference type="PROSITE" id="PS00072">
    <property type="entry name" value="ACYL_COA_DH_1"/>
    <property type="match status" value="1"/>
</dbReference>
<dbReference type="Pfam" id="PF02771">
    <property type="entry name" value="Acyl-CoA_dh_N"/>
    <property type="match status" value="1"/>
</dbReference>
<reference evidence="6 7" key="1">
    <citation type="submission" date="2023-11" db="EMBL/GenBank/DDBJ databases">
        <title>Paucibacter sp. nov., isolated from fresh soil in Korea.</title>
        <authorList>
            <person name="Le N.T.T."/>
        </authorList>
    </citation>
    <scope>NUCLEOTIDE SEQUENCE [LARGE SCALE GENOMIC DNA]</scope>
    <source>
        <strain evidence="6 7">R3-3</strain>
    </source>
</reference>
<evidence type="ECO:0000259" key="4">
    <source>
        <dbReference type="Pfam" id="PF02770"/>
    </source>
</evidence>
<feature type="domain" description="Acyl-CoA dehydrogenase/oxidase N-terminal" evidence="5">
    <location>
        <begin position="15"/>
        <end position="125"/>
    </location>
</feature>
<dbReference type="InterPro" id="IPR009100">
    <property type="entry name" value="AcylCoA_DH/oxidase_NM_dom_sf"/>
</dbReference>
<dbReference type="InterPro" id="IPR046373">
    <property type="entry name" value="Acyl-CoA_Oxase/DH_mid-dom_sf"/>
</dbReference>
<dbReference type="InterPro" id="IPR052161">
    <property type="entry name" value="Mycobact_Acyl-CoA_DH"/>
</dbReference>
<dbReference type="InterPro" id="IPR006089">
    <property type="entry name" value="Acyl-CoA_DH_CS"/>
</dbReference>
<sequence length="384" mass="41721">MIAQEFRYSRIPAAAEAQRDEIRSFLRETLADYPPERRADSWMGFDASFSRKLGARGWIGMALPMRYGGADAGPFARYVVIEELLAAGAPVSAHWIADRQSGPLILRYGSDAQRDRHLPAICRGEQYFCIGMSEPGSGSDLASIKSRARRIESTDRWLLNGQKLWTTNAHKSHFMIALVRTAEPTKARHEGMSQFIIDLGAPGVTIRPIRDLAGSEHFNEVFFDNVELGPESLIGTEGQGWEQVTAELAFERSGPERFLSSIALLHTLIDAIGPAPDALQAKEIGRLTAKLIGLRTMSLSVTAQLAAGANPALAASCVKDLGTGFEQELPEIAQLLHDTPPSTAGGSTHAHVLAQLTQMAPSFSLRGGTREILRGIIARGLGLR</sequence>
<dbReference type="InterPro" id="IPR013786">
    <property type="entry name" value="AcylCoA_DH/ox_N"/>
</dbReference>
<dbReference type="PANTHER" id="PTHR43292">
    <property type="entry name" value="ACYL-COA DEHYDROGENASE"/>
    <property type="match status" value="1"/>
</dbReference>
<accession>A0ABU5DSC9</accession>
<evidence type="ECO:0000256" key="2">
    <source>
        <dbReference type="ARBA" id="ARBA00022630"/>
    </source>
</evidence>
<dbReference type="SUPFAM" id="SSF56645">
    <property type="entry name" value="Acyl-CoA dehydrogenase NM domain-like"/>
    <property type="match status" value="1"/>
</dbReference>
<protein>
    <submittedName>
        <fullName evidence="6">Acyl-CoA dehydrogenase family protein</fullName>
    </submittedName>
</protein>
<dbReference type="InterPro" id="IPR036250">
    <property type="entry name" value="AcylCo_DH-like_C"/>
</dbReference>
<comment type="caution">
    <text evidence="6">The sequence shown here is derived from an EMBL/GenBank/DDBJ whole genome shotgun (WGS) entry which is preliminary data.</text>
</comment>
<evidence type="ECO:0000259" key="5">
    <source>
        <dbReference type="Pfam" id="PF02771"/>
    </source>
</evidence>
<dbReference type="EMBL" id="JAXCLA010000009">
    <property type="protein sequence ID" value="MDY0748184.1"/>
    <property type="molecule type" value="Genomic_DNA"/>
</dbReference>
<keyword evidence="2" id="KW-0285">Flavoprotein</keyword>
<dbReference type="Pfam" id="PF02770">
    <property type="entry name" value="Acyl-CoA_dh_M"/>
    <property type="match status" value="1"/>
</dbReference>
<evidence type="ECO:0000256" key="1">
    <source>
        <dbReference type="ARBA" id="ARBA00001974"/>
    </source>
</evidence>
<dbReference type="Gene3D" id="2.40.110.10">
    <property type="entry name" value="Butyryl-CoA Dehydrogenase, subunit A, domain 2"/>
    <property type="match status" value="1"/>
</dbReference>